<dbReference type="InterPro" id="IPR036162">
    <property type="entry name" value="Resolvase-like_N_sf"/>
</dbReference>
<evidence type="ECO:0000259" key="1">
    <source>
        <dbReference type="PROSITE" id="PS51736"/>
    </source>
</evidence>
<dbReference type="HOGENOM" id="CLU_1451357_0_0_2"/>
<dbReference type="CDD" id="cd00338">
    <property type="entry name" value="Ser_Recombinase"/>
    <property type="match status" value="1"/>
</dbReference>
<accession>A0A0A7LEJ7</accession>
<dbReference type="STRING" id="1577791.Mpt1_c08610"/>
<dbReference type="Gene3D" id="3.40.50.1390">
    <property type="entry name" value="Resolvase, N-terminal catalytic domain"/>
    <property type="match status" value="1"/>
</dbReference>
<dbReference type="Proteomes" id="UP000030787">
    <property type="component" value="Chromosome"/>
</dbReference>
<reference evidence="2 3" key="1">
    <citation type="journal article" date="2014" name="Appl. Environ. Microbiol.">
        <title>Comparative Genome Analysis of 'Candidatus Methanoplasma termitum' Indicates a New Mode of Energy Metabolism in the Seventh Order of Methanogens.</title>
        <authorList>
            <person name="Lang K."/>
            <person name="Schuldes J."/>
            <person name="Klingl A."/>
            <person name="Poehlein A."/>
            <person name="Daniel R."/>
            <person name="Brune A."/>
        </authorList>
    </citation>
    <scope>NUCLEOTIDE SEQUENCE [LARGE SCALE GENOMIC DNA]</scope>
    <source>
        <strain evidence="3">Mpt1</strain>
    </source>
</reference>
<dbReference type="InterPro" id="IPR006119">
    <property type="entry name" value="Resolv_N"/>
</dbReference>
<dbReference type="SUPFAM" id="SSF53041">
    <property type="entry name" value="Resolvase-like"/>
    <property type="match status" value="1"/>
</dbReference>
<dbReference type="EMBL" id="CP010070">
    <property type="protein sequence ID" value="AIZ56737.1"/>
    <property type="molecule type" value="Genomic_DNA"/>
</dbReference>
<dbReference type="PANTHER" id="PTHR30461:SF23">
    <property type="entry name" value="DNA RECOMBINASE-RELATED"/>
    <property type="match status" value="1"/>
</dbReference>
<dbReference type="GeneID" id="24818526"/>
<keyword evidence="3" id="KW-1185">Reference proteome</keyword>
<sequence>MITRAALYVRVSVEEAEEGISTEAMMREMEEYCLTKENWEPVLRFTDEGYSGRDTDRPAYKAMMSLIDEWDVLLVMRMDRIHRNYDNHKEMMKVLEEKGKTLKSFEEEFDMESAVGRFVMDTIARSAQFEAEIEDEIKTYIDQNALMGTEEHKTRIIRIDLTRDGGGSFVMEPDENDEYHRVIDYL</sequence>
<name>A0A0A7LEJ7_9ARCH</name>
<dbReference type="PROSITE" id="PS51736">
    <property type="entry name" value="RECOMBINASES_3"/>
    <property type="match status" value="1"/>
</dbReference>
<protein>
    <recommendedName>
        <fullName evidence="1">Resolvase/invertase-type recombinase catalytic domain-containing protein</fullName>
    </recommendedName>
</protein>
<dbReference type="AlphaFoldDB" id="A0A0A7LEJ7"/>
<dbReference type="RefSeq" id="WP_052399282.1">
    <property type="nucleotide sequence ID" value="NZ_CP010070.1"/>
</dbReference>
<feature type="domain" description="Resolvase/invertase-type recombinase catalytic" evidence="1">
    <location>
        <begin position="4"/>
        <end position="150"/>
    </location>
</feature>
<evidence type="ECO:0000313" key="3">
    <source>
        <dbReference type="Proteomes" id="UP000030787"/>
    </source>
</evidence>
<dbReference type="OrthoDB" id="24728at2157"/>
<organism evidence="2 3">
    <name type="scientific">Candidatus Methanoplasma termitum</name>
    <dbReference type="NCBI Taxonomy" id="1577791"/>
    <lineage>
        <taxon>Archaea</taxon>
        <taxon>Methanobacteriati</taxon>
        <taxon>Thermoplasmatota</taxon>
        <taxon>Thermoplasmata</taxon>
        <taxon>Methanomassiliicoccales</taxon>
        <taxon>Methanomassiliicoccaceae</taxon>
        <taxon>Candidatus Methanoplasma</taxon>
    </lineage>
</organism>
<dbReference type="Pfam" id="PF00239">
    <property type="entry name" value="Resolvase"/>
    <property type="match status" value="1"/>
</dbReference>
<dbReference type="PANTHER" id="PTHR30461">
    <property type="entry name" value="DNA-INVERTASE FROM LAMBDOID PROPHAGE"/>
    <property type="match status" value="1"/>
</dbReference>
<dbReference type="InterPro" id="IPR050639">
    <property type="entry name" value="SSR_resolvase"/>
</dbReference>
<dbReference type="KEGG" id="mear:Mpt1_c08610"/>
<dbReference type="GO" id="GO:0000150">
    <property type="term" value="F:DNA strand exchange activity"/>
    <property type="evidence" value="ECO:0007669"/>
    <property type="project" value="InterPro"/>
</dbReference>
<dbReference type="SMART" id="SM00857">
    <property type="entry name" value="Resolvase"/>
    <property type="match status" value="1"/>
</dbReference>
<evidence type="ECO:0000313" key="2">
    <source>
        <dbReference type="EMBL" id="AIZ56737.1"/>
    </source>
</evidence>
<dbReference type="GO" id="GO:0003677">
    <property type="term" value="F:DNA binding"/>
    <property type="evidence" value="ECO:0007669"/>
    <property type="project" value="InterPro"/>
</dbReference>
<proteinExistence type="predicted"/>
<gene>
    <name evidence="2" type="ORF">Mpt1_c08610</name>
</gene>